<reference evidence="2" key="1">
    <citation type="submission" date="2018-05" db="EMBL/GenBank/DDBJ databases">
        <authorList>
            <person name="Lanie J.A."/>
            <person name="Ng W.-L."/>
            <person name="Kazmierczak K.M."/>
            <person name="Andrzejewski T.M."/>
            <person name="Davidsen T.M."/>
            <person name="Wayne K.J."/>
            <person name="Tettelin H."/>
            <person name="Glass J.I."/>
            <person name="Rusch D."/>
            <person name="Podicherti R."/>
            <person name="Tsui H.-C.T."/>
            <person name="Winkler M.E."/>
        </authorList>
    </citation>
    <scope>NUCLEOTIDE SEQUENCE</scope>
</reference>
<accession>A0A383B892</accession>
<evidence type="ECO:0000313" key="2">
    <source>
        <dbReference type="EMBL" id="SVE16376.1"/>
    </source>
</evidence>
<organism evidence="2">
    <name type="scientific">marine metagenome</name>
    <dbReference type="NCBI Taxonomy" id="408172"/>
    <lineage>
        <taxon>unclassified sequences</taxon>
        <taxon>metagenomes</taxon>
        <taxon>ecological metagenomes</taxon>
    </lineage>
</organism>
<dbReference type="AlphaFoldDB" id="A0A383B892"/>
<protein>
    <submittedName>
        <fullName evidence="2">Uncharacterized protein</fullName>
    </submittedName>
</protein>
<name>A0A383B892_9ZZZZ</name>
<evidence type="ECO:0000256" key="1">
    <source>
        <dbReference type="SAM" id="MobiDB-lite"/>
    </source>
</evidence>
<sequence>MKPIYHRGYSLSLKKVMPNPIRHSSDNPACKRVETTRPETRRDSLDHARAPSRHPRFDLIQQGSDGGRREFIHA</sequence>
<proteinExistence type="predicted"/>
<feature type="region of interest" description="Disordered" evidence="1">
    <location>
        <begin position="18"/>
        <end position="74"/>
    </location>
</feature>
<dbReference type="EMBL" id="UINC01198427">
    <property type="protein sequence ID" value="SVE16376.1"/>
    <property type="molecule type" value="Genomic_DNA"/>
</dbReference>
<gene>
    <name evidence="2" type="ORF">METZ01_LOCUS469230</name>
</gene>
<feature type="compositionally biased region" description="Basic and acidic residues" evidence="1">
    <location>
        <begin position="23"/>
        <end position="49"/>
    </location>
</feature>